<evidence type="ECO:0000256" key="1">
    <source>
        <dbReference type="SAM" id="SignalP"/>
    </source>
</evidence>
<keyword evidence="3" id="KW-1185">Reference proteome</keyword>
<accession>V5FBE1</accession>
<dbReference type="GO" id="GO:0005576">
    <property type="term" value="C:extracellular region"/>
    <property type="evidence" value="ECO:0007669"/>
    <property type="project" value="TreeGrafter"/>
</dbReference>
<proteinExistence type="predicted"/>
<gene>
    <name evidence="2" type="ORF">PVAR5_2564</name>
</gene>
<dbReference type="InterPro" id="IPR021054">
    <property type="entry name" value="Cell_wall_mannoprotein_1"/>
</dbReference>
<comment type="caution">
    <text evidence="2">The sequence shown here is derived from an EMBL/GenBank/DDBJ whole genome shotgun (WGS) entry which is preliminary data.</text>
</comment>
<feature type="chain" id="PRO_5004732841" evidence="1">
    <location>
        <begin position="20"/>
        <end position="178"/>
    </location>
</feature>
<dbReference type="PANTHER" id="PTHR38123:SF1">
    <property type="entry name" value="HYDROPHOBIC SURFACE BINDING PROTEIN"/>
    <property type="match status" value="1"/>
</dbReference>
<dbReference type="Pfam" id="PF12296">
    <property type="entry name" value="HsbA"/>
    <property type="match status" value="1"/>
</dbReference>
<evidence type="ECO:0000313" key="2">
    <source>
        <dbReference type="EMBL" id="GAD93944.1"/>
    </source>
</evidence>
<dbReference type="Proteomes" id="UP000018001">
    <property type="component" value="Unassembled WGS sequence"/>
</dbReference>
<dbReference type="PANTHER" id="PTHR38123">
    <property type="entry name" value="CELL WALL SERINE-THREONINE-RICH GALACTOMANNOPROTEIN MP1 (AFU_ORTHOLOGUE AFUA_4G03240)"/>
    <property type="match status" value="1"/>
</dbReference>
<sequence>MMFIKHITTVLTVVTLALGSPLERRSTGETVIADLSAVSTDFSEIKLAMQLFNGSIASAARVPVAVTSLKGHLKATLNDTHNSGVFSPSESMTITKAWSGLTSSYSESLHDAVAKKAQFVKLNMGDAMVDNFHVVTDYTDAISRQLKKKVAVLDTPTIDMATAQMDGALNAAVQAYTT</sequence>
<feature type="signal peptide" evidence="1">
    <location>
        <begin position="1"/>
        <end position="19"/>
    </location>
</feature>
<name>V5FBE1_BYSSN</name>
<evidence type="ECO:0000313" key="3">
    <source>
        <dbReference type="Proteomes" id="UP000018001"/>
    </source>
</evidence>
<dbReference type="HOGENOM" id="CLU_1510378_0_0_1"/>
<dbReference type="EMBL" id="BAUL01000072">
    <property type="protein sequence ID" value="GAD93944.1"/>
    <property type="molecule type" value="Genomic_DNA"/>
</dbReference>
<reference evidence="3" key="1">
    <citation type="journal article" date="2014" name="Genome Announc.">
        <title>Draft genome sequence of the formaldehyde-resistant fungus Byssochlamys spectabilis No. 5 (anamorph Paecilomyces variotii No. 5) (NBRC109023).</title>
        <authorList>
            <person name="Oka T."/>
            <person name="Ekino K."/>
            <person name="Fukuda K."/>
            <person name="Nomura Y."/>
        </authorList>
    </citation>
    <scope>NUCLEOTIDE SEQUENCE [LARGE SCALE GENOMIC DNA]</scope>
    <source>
        <strain evidence="3">No. 5 / NBRC 109023</strain>
    </source>
</reference>
<protein>
    <submittedName>
        <fullName evidence="2">Hydrophobic surface binding protein A</fullName>
    </submittedName>
</protein>
<dbReference type="InParanoid" id="V5FBE1"/>
<organism evidence="2 3">
    <name type="scientific">Byssochlamys spectabilis (strain No. 5 / NBRC 109023)</name>
    <name type="common">Paecilomyces variotii</name>
    <dbReference type="NCBI Taxonomy" id="1356009"/>
    <lineage>
        <taxon>Eukaryota</taxon>
        <taxon>Fungi</taxon>
        <taxon>Dikarya</taxon>
        <taxon>Ascomycota</taxon>
        <taxon>Pezizomycotina</taxon>
        <taxon>Eurotiomycetes</taxon>
        <taxon>Eurotiomycetidae</taxon>
        <taxon>Eurotiales</taxon>
        <taxon>Thermoascaceae</taxon>
        <taxon>Paecilomyces</taxon>
    </lineage>
</organism>
<keyword evidence="1" id="KW-0732">Signal</keyword>
<dbReference type="OrthoDB" id="3560940at2759"/>
<dbReference type="Gene3D" id="1.20.1280.140">
    <property type="match status" value="1"/>
</dbReference>
<dbReference type="AlphaFoldDB" id="V5FBE1"/>